<reference evidence="9 15" key="3">
    <citation type="submission" date="2019-11" db="EMBL/GenBank/DDBJ databases">
        <authorList>
            <consortium name="PulseNet: The National Subtyping Network for Foodborne Disease Surveillance"/>
            <person name="Tarr C.L."/>
            <person name="Trees E."/>
            <person name="Katz L.S."/>
            <person name="Carleton-Romer H.A."/>
            <person name="Stroika S."/>
            <person name="Kucerova Z."/>
            <person name="Roache K.F."/>
            <person name="Sabol A.L."/>
            <person name="Besser J."/>
            <person name="Gerner-Smidt P."/>
        </authorList>
    </citation>
    <scope>NUCLEOTIDE SEQUENCE [LARGE SCALE GENOMIC DNA]</scope>
    <source>
        <strain evidence="6 14">PNUSAC003589</strain>
        <strain evidence="5 13">PNUSAC009041</strain>
        <strain evidence="8 16">PNUSAC012955</strain>
        <strain evidence="9 15">PNUSAC013726</strain>
    </source>
</reference>
<dbReference type="Proteomes" id="UP000349590">
    <property type="component" value="Unassembled WGS sequence"/>
</dbReference>
<dbReference type="Proteomes" id="UP000735326">
    <property type="component" value="Unassembled WGS sequence"/>
</dbReference>
<sequence>MGLNKDRGLSSLISDMDTVYSKELGFDKNQSTMIEIDQISPNPFQPRKNFDQEALDELANSIKEFGLIQPIIVFKKNNKFILIAGERRLRAVKALGKKEILAFIADIDENKLRELALIENIQRENLNPIELANSYKDLMQVHKITQENLAELIHKSRTQITNTLRLLNLDIRTQELIASGKISQGHAKVLVGLDQKDEKMLVDSIIGQKLNVRDTEKIVKKIKNNESLPNQEFEDEIKKLKQILNRFGFDCKNKNNDFVIHLENIDKIKKLIKMLEKL</sequence>
<keyword evidence="2" id="KW-0159">Chromosome partition</keyword>
<evidence type="ECO:0000313" key="5">
    <source>
        <dbReference type="EMBL" id="EAJ9719272.1"/>
    </source>
</evidence>
<dbReference type="AlphaFoldDB" id="A0A1E7P6V7"/>
<evidence type="ECO:0000313" key="13">
    <source>
        <dbReference type="Proteomes" id="UP000349590"/>
    </source>
</evidence>
<dbReference type="Proteomes" id="UP000466051">
    <property type="component" value="Unassembled WGS sequence"/>
</dbReference>
<dbReference type="Proteomes" id="UP000482054">
    <property type="component" value="Unassembled WGS sequence"/>
</dbReference>
<evidence type="ECO:0000259" key="4">
    <source>
        <dbReference type="SMART" id="SM00470"/>
    </source>
</evidence>
<dbReference type="Gene3D" id="1.10.10.2830">
    <property type="match status" value="1"/>
</dbReference>
<evidence type="ECO:0000313" key="8">
    <source>
        <dbReference type="EMBL" id="EDJ6168877.1"/>
    </source>
</evidence>
<dbReference type="OMA" id="DFNCTHD"/>
<dbReference type="PANTHER" id="PTHR33375">
    <property type="entry name" value="CHROMOSOME-PARTITIONING PROTEIN PARB-RELATED"/>
    <property type="match status" value="1"/>
</dbReference>
<evidence type="ECO:0000313" key="14">
    <source>
        <dbReference type="Proteomes" id="UP000410873"/>
    </source>
</evidence>
<dbReference type="SUPFAM" id="SSF110849">
    <property type="entry name" value="ParB/Sulfiredoxin"/>
    <property type="match status" value="1"/>
</dbReference>
<dbReference type="EMBL" id="AACFWJ010000007">
    <property type="protein sequence ID" value="EAK3959574.1"/>
    <property type="molecule type" value="Genomic_DNA"/>
</dbReference>
<dbReference type="EMBL" id="AAMOXJ010000006">
    <property type="protein sequence ID" value="EDJ6168877.1"/>
    <property type="molecule type" value="Genomic_DNA"/>
</dbReference>
<comment type="similarity">
    <text evidence="1">Belongs to the ParB family.</text>
</comment>
<dbReference type="InterPro" id="IPR004437">
    <property type="entry name" value="ParB/RepB/Spo0J"/>
</dbReference>
<evidence type="ECO:0000313" key="10">
    <source>
        <dbReference type="EMBL" id="EHB2512041.1"/>
    </source>
</evidence>
<reference evidence="7 12" key="2">
    <citation type="submission" date="2018-05" db="EMBL/GenBank/DDBJ databases">
        <authorList>
            <consortium name="NARMS: The National Antimicrobial Resistance Monitoring System"/>
        </authorList>
    </citation>
    <scope>NUCLEOTIDE SEQUENCE [LARGE SCALE GENOMIC DNA]</scope>
    <source>
        <strain evidence="7 12">FSIS1607212</strain>
    </source>
</reference>
<evidence type="ECO:0000313" key="6">
    <source>
        <dbReference type="EMBL" id="EAK3959574.1"/>
    </source>
</evidence>
<reference evidence="10" key="4">
    <citation type="submission" date="2021-02" db="EMBL/GenBank/DDBJ databases">
        <authorList>
            <consortium name="PulseNet: The National Subtyping Network for Foodborne Disease Surveillance"/>
        </authorList>
    </citation>
    <scope>NUCLEOTIDE SEQUENCE</scope>
    <source>
        <strain evidence="10">PNUSAC020384</strain>
    </source>
</reference>
<name>A0A1E7P6V7_CAMJU</name>
<dbReference type="Pfam" id="PF17762">
    <property type="entry name" value="HTH_ParB"/>
    <property type="match status" value="1"/>
</dbReference>
<dbReference type="InterPro" id="IPR050336">
    <property type="entry name" value="Chromosome_partition/occlusion"/>
</dbReference>
<dbReference type="EMBL" id="AAYVUT010000007">
    <property type="protein sequence ID" value="EHB2512041.1"/>
    <property type="molecule type" value="Genomic_DNA"/>
</dbReference>
<dbReference type="NCBIfam" id="TIGR00180">
    <property type="entry name" value="parB_part"/>
    <property type="match status" value="1"/>
</dbReference>
<dbReference type="EMBL" id="AACNRY010000013">
    <property type="protein sequence ID" value="EAL3735584.1"/>
    <property type="molecule type" value="Genomic_DNA"/>
</dbReference>
<evidence type="ECO:0000313" key="16">
    <source>
        <dbReference type="Proteomes" id="UP000482054"/>
    </source>
</evidence>
<evidence type="ECO:0000313" key="11">
    <source>
        <dbReference type="EMBL" id="OEY02732.1"/>
    </source>
</evidence>
<dbReference type="PANTHER" id="PTHR33375:SF1">
    <property type="entry name" value="CHROMOSOME-PARTITIONING PROTEIN PARB-RELATED"/>
    <property type="match status" value="1"/>
</dbReference>
<dbReference type="GO" id="GO:0003677">
    <property type="term" value="F:DNA binding"/>
    <property type="evidence" value="ECO:0007669"/>
    <property type="project" value="UniProtKB-KW"/>
</dbReference>
<dbReference type="GO" id="GO:0007059">
    <property type="term" value="P:chromosome segregation"/>
    <property type="evidence" value="ECO:0007669"/>
    <property type="project" value="UniProtKB-KW"/>
</dbReference>
<feature type="domain" description="ParB-like N-terminal" evidence="4">
    <location>
        <begin position="32"/>
        <end position="121"/>
    </location>
</feature>
<evidence type="ECO:0000256" key="1">
    <source>
        <dbReference type="ARBA" id="ARBA00006295"/>
    </source>
</evidence>
<evidence type="ECO:0000313" key="7">
    <source>
        <dbReference type="EMBL" id="EAL3735584.1"/>
    </source>
</evidence>
<evidence type="ECO:0000256" key="3">
    <source>
        <dbReference type="ARBA" id="ARBA00023125"/>
    </source>
</evidence>
<dbReference type="FunFam" id="1.10.10.2830:FF:000001">
    <property type="entry name" value="Chromosome partitioning protein ParB"/>
    <property type="match status" value="1"/>
</dbReference>
<organism evidence="9 15">
    <name type="scientific">Campylobacter jejuni</name>
    <dbReference type="NCBI Taxonomy" id="197"/>
    <lineage>
        <taxon>Bacteria</taxon>
        <taxon>Pseudomonadati</taxon>
        <taxon>Campylobacterota</taxon>
        <taxon>Epsilonproteobacteria</taxon>
        <taxon>Campylobacterales</taxon>
        <taxon>Campylobacteraceae</taxon>
        <taxon>Campylobacter</taxon>
    </lineage>
</organism>
<accession>A0A1E7P6V7</accession>
<dbReference type="GO" id="GO:0005694">
    <property type="term" value="C:chromosome"/>
    <property type="evidence" value="ECO:0007669"/>
    <property type="project" value="TreeGrafter"/>
</dbReference>
<evidence type="ECO:0000313" key="9">
    <source>
        <dbReference type="EMBL" id="EDP7181225.1"/>
    </source>
</evidence>
<dbReference type="InterPro" id="IPR036086">
    <property type="entry name" value="ParB/Sulfiredoxin_sf"/>
</dbReference>
<evidence type="ECO:0000313" key="15">
    <source>
        <dbReference type="Proteomes" id="UP000466051"/>
    </source>
</evidence>
<evidence type="ECO:0000313" key="12">
    <source>
        <dbReference type="Proteomes" id="UP000335162"/>
    </source>
</evidence>
<dbReference type="FunFam" id="3.90.1530.30:FF:000001">
    <property type="entry name" value="Chromosome partitioning protein ParB"/>
    <property type="match status" value="1"/>
</dbReference>
<dbReference type="RefSeq" id="WP_002851919.1">
    <property type="nucleotide sequence ID" value="NZ_AACERE020000009.1"/>
</dbReference>
<dbReference type="SMR" id="A0A1E7P6V7"/>
<dbReference type="InterPro" id="IPR003115">
    <property type="entry name" value="ParB_N"/>
</dbReference>
<dbReference type="InterPro" id="IPR041468">
    <property type="entry name" value="HTH_ParB/Spo0J"/>
</dbReference>
<dbReference type="Gene3D" id="3.90.1530.30">
    <property type="match status" value="1"/>
</dbReference>
<dbReference type="SMART" id="SM00470">
    <property type="entry name" value="ParB"/>
    <property type="match status" value="1"/>
</dbReference>
<dbReference type="EMBL" id="MKBD01000009">
    <property type="protein sequence ID" value="OEY02732.1"/>
    <property type="molecule type" value="Genomic_DNA"/>
</dbReference>
<evidence type="ECO:0000256" key="2">
    <source>
        <dbReference type="ARBA" id="ARBA00022829"/>
    </source>
</evidence>
<gene>
    <name evidence="11" type="ORF">A0K99_04075</name>
    <name evidence="7" type="ORF">BFD99_06350</name>
    <name evidence="6" type="ORF">C1418_07085</name>
    <name evidence="5" type="ORF">E8P16_07490</name>
    <name evidence="8" type="ORF">GFF90_04615</name>
    <name evidence="9" type="ORF">GNO00_06605</name>
    <name evidence="10" type="ORF">JYC20_001209</name>
</gene>
<evidence type="ECO:0000313" key="17">
    <source>
        <dbReference type="Proteomes" id="UP000865592"/>
    </source>
</evidence>
<dbReference type="Proteomes" id="UP000865592">
    <property type="component" value="Unassembled WGS sequence"/>
</dbReference>
<dbReference type="Proteomes" id="UP000410873">
    <property type="component" value="Unassembled WGS sequence"/>
</dbReference>
<proteinExistence type="inferred from homology"/>
<protein>
    <submittedName>
        <fullName evidence="7">Chromosome partitioning protein ParB</fullName>
    </submittedName>
    <submittedName>
        <fullName evidence="9">ParB/RepB/Spo0J family partition protein</fullName>
    </submittedName>
</protein>
<comment type="caution">
    <text evidence="9">The sequence shown here is derived from an EMBL/GenBank/DDBJ whole genome shotgun (WGS) entry which is preliminary data.</text>
</comment>
<dbReference type="EMBL" id="AANOAG010000008">
    <property type="protein sequence ID" value="EDP7181225.1"/>
    <property type="molecule type" value="Genomic_DNA"/>
</dbReference>
<dbReference type="CDD" id="cd16393">
    <property type="entry name" value="SPO0J_N"/>
    <property type="match status" value="1"/>
</dbReference>
<keyword evidence="3" id="KW-0238">DNA-binding</keyword>
<dbReference type="Proteomes" id="UP000335162">
    <property type="component" value="Unassembled WGS sequence"/>
</dbReference>
<dbReference type="GO" id="GO:0045881">
    <property type="term" value="P:positive regulation of sporulation resulting in formation of a cellular spore"/>
    <property type="evidence" value="ECO:0007669"/>
    <property type="project" value="TreeGrafter"/>
</dbReference>
<dbReference type="EMBL" id="AACCII010000009">
    <property type="protein sequence ID" value="EAJ9719272.1"/>
    <property type="molecule type" value="Genomic_DNA"/>
</dbReference>
<dbReference type="Pfam" id="PF02195">
    <property type="entry name" value="ParB_N"/>
    <property type="match status" value="1"/>
</dbReference>
<reference evidence="11 17" key="1">
    <citation type="submission" date="2016-09" db="EMBL/GenBank/DDBJ databases">
        <title>Campylobacter genomics.</title>
        <authorList>
            <person name="Weis A.M."/>
            <person name="Weimer B.C."/>
            <person name="Gilpin B."/>
            <person name="Huang B.C."/>
            <person name="Kong N."/>
        </authorList>
    </citation>
    <scope>NUCLEOTIDE SEQUENCE [LARGE SCALE GENOMIC DNA]</scope>
    <source>
        <strain evidence="11 17">BCW_4735</strain>
    </source>
</reference>